<feature type="domain" description="Protein kinase" evidence="1">
    <location>
        <begin position="1"/>
        <end position="185"/>
    </location>
</feature>
<dbReference type="InterPro" id="IPR000719">
    <property type="entry name" value="Prot_kinase_dom"/>
</dbReference>
<reference evidence="2 3" key="2">
    <citation type="journal article" date="2017" name="Genome Biol.">
        <title>New reference genome sequences of hot pepper reveal the massive evolution of plant disease-resistance genes by retroduplication.</title>
        <authorList>
            <person name="Kim S."/>
            <person name="Park J."/>
            <person name="Yeom S.I."/>
            <person name="Kim Y.M."/>
            <person name="Seo E."/>
            <person name="Kim K.T."/>
            <person name="Kim M.S."/>
            <person name="Lee J.M."/>
            <person name="Cheong K."/>
            <person name="Shin H.S."/>
            <person name="Kim S.B."/>
            <person name="Han K."/>
            <person name="Lee J."/>
            <person name="Park M."/>
            <person name="Lee H.A."/>
            <person name="Lee H.Y."/>
            <person name="Lee Y."/>
            <person name="Oh S."/>
            <person name="Lee J.H."/>
            <person name="Choi E."/>
            <person name="Choi E."/>
            <person name="Lee S.E."/>
            <person name="Jeon J."/>
            <person name="Kim H."/>
            <person name="Choi G."/>
            <person name="Song H."/>
            <person name="Lee J."/>
            <person name="Lee S.C."/>
            <person name="Kwon J.K."/>
            <person name="Lee H.Y."/>
            <person name="Koo N."/>
            <person name="Hong Y."/>
            <person name="Kim R.W."/>
            <person name="Kang W.H."/>
            <person name="Huh J.H."/>
            <person name="Kang B.C."/>
            <person name="Yang T.J."/>
            <person name="Lee Y.H."/>
            <person name="Bennetzen J.L."/>
            <person name="Choi D."/>
        </authorList>
    </citation>
    <scope>NUCLEOTIDE SEQUENCE [LARGE SCALE GENOMIC DNA]</scope>
    <source>
        <strain evidence="3">cv. CM334</strain>
    </source>
</reference>
<evidence type="ECO:0000313" key="2">
    <source>
        <dbReference type="EMBL" id="PHT91120.1"/>
    </source>
</evidence>
<dbReference type="Pfam" id="PF00069">
    <property type="entry name" value="Pkinase"/>
    <property type="match status" value="1"/>
</dbReference>
<accession>A0A2G3AA86</accession>
<dbReference type="InterPro" id="IPR011009">
    <property type="entry name" value="Kinase-like_dom_sf"/>
</dbReference>
<dbReference type="InterPro" id="IPR052451">
    <property type="entry name" value="Ser/Thr_kinase-like"/>
</dbReference>
<dbReference type="PANTHER" id="PTHR48008:SF14">
    <property type="entry name" value="PROTEIN KINASE DOMAIN-CONTAINING PROTEIN"/>
    <property type="match status" value="1"/>
</dbReference>
<dbReference type="GO" id="GO:0005524">
    <property type="term" value="F:ATP binding"/>
    <property type="evidence" value="ECO:0007669"/>
    <property type="project" value="InterPro"/>
</dbReference>
<evidence type="ECO:0000259" key="1">
    <source>
        <dbReference type="PROSITE" id="PS50011"/>
    </source>
</evidence>
<dbReference type="Proteomes" id="UP000222542">
    <property type="component" value="Unassembled WGS sequence"/>
</dbReference>
<reference evidence="2 3" key="1">
    <citation type="journal article" date="2014" name="Nat. Genet.">
        <title>Genome sequence of the hot pepper provides insights into the evolution of pungency in Capsicum species.</title>
        <authorList>
            <person name="Kim S."/>
            <person name="Park M."/>
            <person name="Yeom S.I."/>
            <person name="Kim Y.M."/>
            <person name="Lee J.M."/>
            <person name="Lee H.A."/>
            <person name="Seo E."/>
            <person name="Choi J."/>
            <person name="Cheong K."/>
            <person name="Kim K.T."/>
            <person name="Jung K."/>
            <person name="Lee G.W."/>
            <person name="Oh S.K."/>
            <person name="Bae C."/>
            <person name="Kim S.B."/>
            <person name="Lee H.Y."/>
            <person name="Kim S.Y."/>
            <person name="Kim M.S."/>
            <person name="Kang B.C."/>
            <person name="Jo Y.D."/>
            <person name="Yang H.B."/>
            <person name="Jeong H.J."/>
            <person name="Kang W.H."/>
            <person name="Kwon J.K."/>
            <person name="Shin C."/>
            <person name="Lim J.Y."/>
            <person name="Park J.H."/>
            <person name="Huh J.H."/>
            <person name="Kim J.S."/>
            <person name="Kim B.D."/>
            <person name="Cohen O."/>
            <person name="Paran I."/>
            <person name="Suh M.C."/>
            <person name="Lee S.B."/>
            <person name="Kim Y.K."/>
            <person name="Shin Y."/>
            <person name="Noh S.J."/>
            <person name="Park J."/>
            <person name="Seo Y.S."/>
            <person name="Kwon S.Y."/>
            <person name="Kim H.A."/>
            <person name="Park J.M."/>
            <person name="Kim H.J."/>
            <person name="Choi S.B."/>
            <person name="Bosland P.W."/>
            <person name="Reeves G."/>
            <person name="Jo S.H."/>
            <person name="Lee B.W."/>
            <person name="Cho H.T."/>
            <person name="Choi H.S."/>
            <person name="Lee M.S."/>
            <person name="Yu Y."/>
            <person name="Do Choi Y."/>
            <person name="Park B.S."/>
            <person name="van Deynze A."/>
            <person name="Ashrafi H."/>
            <person name="Hill T."/>
            <person name="Kim W.T."/>
            <person name="Pai H.S."/>
            <person name="Ahn H.K."/>
            <person name="Yeam I."/>
            <person name="Giovannoni J.J."/>
            <person name="Rose J.K."/>
            <person name="Sorensen I."/>
            <person name="Lee S.J."/>
            <person name="Kim R.W."/>
            <person name="Choi I.Y."/>
            <person name="Choi B.S."/>
            <person name="Lim J.S."/>
            <person name="Lee Y.H."/>
            <person name="Choi D."/>
        </authorList>
    </citation>
    <scope>NUCLEOTIDE SEQUENCE [LARGE SCALE GENOMIC DNA]</scope>
    <source>
        <strain evidence="3">cv. CM334</strain>
    </source>
</reference>
<dbReference type="OMA" id="CHIDIND"/>
<organism evidence="2 3">
    <name type="scientific">Capsicum annuum</name>
    <name type="common">Capsicum pepper</name>
    <dbReference type="NCBI Taxonomy" id="4072"/>
    <lineage>
        <taxon>Eukaryota</taxon>
        <taxon>Viridiplantae</taxon>
        <taxon>Streptophyta</taxon>
        <taxon>Embryophyta</taxon>
        <taxon>Tracheophyta</taxon>
        <taxon>Spermatophyta</taxon>
        <taxon>Magnoliopsida</taxon>
        <taxon>eudicotyledons</taxon>
        <taxon>Gunneridae</taxon>
        <taxon>Pentapetalae</taxon>
        <taxon>asterids</taxon>
        <taxon>lamiids</taxon>
        <taxon>Solanales</taxon>
        <taxon>Solanaceae</taxon>
        <taxon>Solanoideae</taxon>
        <taxon>Capsiceae</taxon>
        <taxon>Capsicum</taxon>
    </lineage>
</organism>
<dbReference type="PROSITE" id="PS50011">
    <property type="entry name" value="PROTEIN_KINASE_DOM"/>
    <property type="match status" value="1"/>
</dbReference>
<dbReference type="EMBL" id="AYRZ02000002">
    <property type="protein sequence ID" value="PHT91120.1"/>
    <property type="molecule type" value="Genomic_DNA"/>
</dbReference>
<evidence type="ECO:0000313" key="3">
    <source>
        <dbReference type="Proteomes" id="UP000222542"/>
    </source>
</evidence>
<gene>
    <name evidence="2" type="ORF">T459_06233</name>
</gene>
<dbReference type="PROSITE" id="PS00108">
    <property type="entry name" value="PROTEIN_KINASE_ST"/>
    <property type="match status" value="1"/>
</dbReference>
<dbReference type="InterPro" id="IPR008271">
    <property type="entry name" value="Ser/Thr_kinase_AS"/>
</dbReference>
<dbReference type="AlphaFoldDB" id="A0A2G3AA86"/>
<dbReference type="Gene3D" id="1.10.510.10">
    <property type="entry name" value="Transferase(Phosphotransferase) domain 1"/>
    <property type="match status" value="1"/>
</dbReference>
<dbReference type="GO" id="GO:0004672">
    <property type="term" value="F:protein kinase activity"/>
    <property type="evidence" value="ECO:0007669"/>
    <property type="project" value="InterPro"/>
</dbReference>
<keyword evidence="3" id="KW-1185">Reference proteome</keyword>
<comment type="caution">
    <text evidence="2">The sequence shown here is derived from an EMBL/GenBank/DDBJ whole genome shotgun (WGS) entry which is preliminary data.</text>
</comment>
<proteinExistence type="predicted"/>
<dbReference type="Gramene" id="PHT91120">
    <property type="protein sequence ID" value="PHT91120"/>
    <property type="gene ID" value="T459_06233"/>
</dbReference>
<dbReference type="PANTHER" id="PTHR48008">
    <property type="entry name" value="LEUCINE-RICH REPEAT RECEPTOR-LIKE PROTEIN KINASE IMK3-RELATED"/>
    <property type="match status" value="1"/>
</dbReference>
<dbReference type="SUPFAM" id="SSF56112">
    <property type="entry name" value="Protein kinase-like (PK-like)"/>
    <property type="match status" value="1"/>
</dbReference>
<name>A0A2G3AA86_CAPAN</name>
<sequence>MIDVACALEYVHHGCFSPVIHCDLKPSNILLDEDMVAHLSDFGISKLLGEDQGDLYTKTLARLGYIAPVEYGLDGLVSIKCDVYSYGTMLLETFIRRKPNDFEGDLSLKQWVGYSLPKAVMDIVDANLVTATGKGLQKELDVVASILKVALYCCAESLARRTNMKDVVAMLQKIKIQLLARRTFL</sequence>
<protein>
    <recommendedName>
        <fullName evidence="1">Protein kinase domain-containing protein</fullName>
    </recommendedName>
</protein>